<dbReference type="GO" id="GO:0006368">
    <property type="term" value="P:transcription elongation by RNA polymerase II"/>
    <property type="evidence" value="ECO:0007669"/>
    <property type="project" value="InterPro"/>
</dbReference>
<dbReference type="Proteomes" id="UP000551758">
    <property type="component" value="Unassembled WGS sequence"/>
</dbReference>
<proteinExistence type="predicted"/>
<dbReference type="Pfam" id="PF10390">
    <property type="entry name" value="ELL"/>
    <property type="match status" value="1"/>
</dbReference>
<dbReference type="InterPro" id="IPR019464">
    <property type="entry name" value="ELL_N"/>
</dbReference>
<dbReference type="GO" id="GO:0008023">
    <property type="term" value="C:transcription elongation factor complex"/>
    <property type="evidence" value="ECO:0007669"/>
    <property type="project" value="InterPro"/>
</dbReference>
<feature type="region of interest" description="Disordered" evidence="1">
    <location>
        <begin position="69"/>
        <end position="96"/>
    </location>
</feature>
<keyword evidence="4" id="KW-1185">Reference proteome</keyword>
<organism evidence="3 4">
    <name type="scientific">Diceros bicornis minor</name>
    <name type="common">South-central black rhinoceros</name>
    <dbReference type="NCBI Taxonomy" id="77932"/>
    <lineage>
        <taxon>Eukaryota</taxon>
        <taxon>Metazoa</taxon>
        <taxon>Chordata</taxon>
        <taxon>Craniata</taxon>
        <taxon>Vertebrata</taxon>
        <taxon>Euteleostomi</taxon>
        <taxon>Mammalia</taxon>
        <taxon>Eutheria</taxon>
        <taxon>Laurasiatheria</taxon>
        <taxon>Perissodactyla</taxon>
        <taxon>Rhinocerotidae</taxon>
        <taxon>Diceros</taxon>
    </lineage>
</organism>
<evidence type="ECO:0000313" key="4">
    <source>
        <dbReference type="Proteomes" id="UP000551758"/>
    </source>
</evidence>
<accession>A0A7J7EXL2</accession>
<name>A0A7J7EXL2_DICBM</name>
<sequence length="194" mass="21291">MSAQLESHSIAPLAKYEPGTSSMLVVAVAVAAEPTAEAGLIQLNSSALETDQTHMNLIPMRKTIFQKNDLPFSSKEKSRKKTHVDSSVSQQPQQSQGMHLLALKAYENPELLAPWRKRNICYRSVTTLSPAAVPTPPPLPSVHLPISDLPPIVNCHSYSPNCPEGQDTQNLPVDNFNQNDIIYEDEKDITPGLL</sequence>
<feature type="domain" description="RNA polymerase II elongation factor ELL N-terminal" evidence="2">
    <location>
        <begin position="61"/>
        <end position="119"/>
    </location>
</feature>
<dbReference type="AlphaFoldDB" id="A0A7J7EXL2"/>
<evidence type="ECO:0000313" key="3">
    <source>
        <dbReference type="EMBL" id="KAF5920437.1"/>
    </source>
</evidence>
<evidence type="ECO:0000259" key="2">
    <source>
        <dbReference type="Pfam" id="PF10390"/>
    </source>
</evidence>
<gene>
    <name evidence="3" type="ORF">HPG69_009688</name>
</gene>
<protein>
    <recommendedName>
        <fullName evidence="2">RNA polymerase II elongation factor ELL N-terminal domain-containing protein</fullName>
    </recommendedName>
</protein>
<evidence type="ECO:0000256" key="1">
    <source>
        <dbReference type="SAM" id="MobiDB-lite"/>
    </source>
</evidence>
<reference evidence="3 4" key="1">
    <citation type="journal article" date="2020" name="Mol. Biol. Evol.">
        <title>Interspecific Gene Flow and the Evolution of Specialization in Black and White Rhinoceros.</title>
        <authorList>
            <person name="Moodley Y."/>
            <person name="Westbury M.V."/>
            <person name="Russo I.M."/>
            <person name="Gopalakrishnan S."/>
            <person name="Rakotoarivelo A."/>
            <person name="Olsen R.A."/>
            <person name="Prost S."/>
            <person name="Tunstall T."/>
            <person name="Ryder O.A."/>
            <person name="Dalen L."/>
            <person name="Bruford M.W."/>
        </authorList>
    </citation>
    <scope>NUCLEOTIDE SEQUENCE [LARGE SCALE GENOMIC DNA]</scope>
    <source>
        <strain evidence="3">SBR-YM</strain>
        <tissue evidence="3">Skin</tissue>
    </source>
</reference>
<dbReference type="EMBL" id="JACDTQ010002022">
    <property type="protein sequence ID" value="KAF5920437.1"/>
    <property type="molecule type" value="Genomic_DNA"/>
</dbReference>
<feature type="compositionally biased region" description="Low complexity" evidence="1">
    <location>
        <begin position="86"/>
        <end position="96"/>
    </location>
</feature>
<comment type="caution">
    <text evidence="3">The sequence shown here is derived from an EMBL/GenBank/DDBJ whole genome shotgun (WGS) entry which is preliminary data.</text>
</comment>